<evidence type="ECO:0000313" key="5">
    <source>
        <dbReference type="EMBL" id="WPL15199.1"/>
    </source>
</evidence>
<evidence type="ECO:0000259" key="4">
    <source>
        <dbReference type="PROSITE" id="PS50887"/>
    </source>
</evidence>
<dbReference type="Proteomes" id="UP001432180">
    <property type="component" value="Chromosome"/>
</dbReference>
<sequence>MNAVTEAIEPHASAIDIDQAARARRDQGESNSKRQVNARIRAAWLICLLLIACIIAAGTAQLSASHRLAIASATERATAKSFLVAEWVAKSFDLPGYVLQDTVKRFRPDELVYPTNNADLHERKTEMIVDKAASVPNLLFLGMLNADCVITHTSIGTNLGLDALERGREYCALAHREPVEDFKVSNMFTAVTKAMNVTASMPLLSPTGKLEGFALAGLDLGFFQQWLDLVELEPHNVIAIFDLNSRLLARKPLVAGQIGQPVEEEKLNALARSGAEALFTHRIVSPVDGIDRIWSLRKIRNLPFIVVVGEETSTALATWRQQLLLYLVGGTVLCLSFIFGAWEYIRNVRDAATMRELATTDPLTGLSNRRHFIEVAEHDLARTQRTAAPLTLILADLDYFKRINDNYGHQTGDRVLRDVASVLNDLSRKSDLIARWGGEEFVILLPGAARAGAMAFAERLRQLIATLESVPGQAVTLSQGLTAYRQGDSLDSLLKRADTALYRAKHRGRDCIDAE</sequence>
<dbReference type="CDD" id="cd01949">
    <property type="entry name" value="GGDEF"/>
    <property type="match status" value="1"/>
</dbReference>
<dbReference type="Pfam" id="PF22588">
    <property type="entry name" value="dCache_1_like"/>
    <property type="match status" value="1"/>
</dbReference>
<organism evidence="5 6">
    <name type="scientific">Thiorhodovibrio winogradskyi</name>
    <dbReference type="NCBI Taxonomy" id="77007"/>
    <lineage>
        <taxon>Bacteria</taxon>
        <taxon>Pseudomonadati</taxon>
        <taxon>Pseudomonadota</taxon>
        <taxon>Gammaproteobacteria</taxon>
        <taxon>Chromatiales</taxon>
        <taxon>Chromatiaceae</taxon>
        <taxon>Thiorhodovibrio</taxon>
    </lineage>
</organism>
<dbReference type="Gene3D" id="3.30.450.20">
    <property type="entry name" value="PAS domain"/>
    <property type="match status" value="2"/>
</dbReference>
<dbReference type="SUPFAM" id="SSF55073">
    <property type="entry name" value="Nucleotide cyclase"/>
    <property type="match status" value="1"/>
</dbReference>
<gene>
    <name evidence="5" type="primary">pleD_1</name>
    <name evidence="5" type="ORF">Thiowin_00079</name>
</gene>
<feature type="domain" description="GGDEF" evidence="4">
    <location>
        <begin position="388"/>
        <end position="515"/>
    </location>
</feature>
<dbReference type="RefSeq" id="WP_328985785.1">
    <property type="nucleotide sequence ID" value="NZ_CP121472.1"/>
</dbReference>
<feature type="transmembrane region" description="Helical" evidence="3">
    <location>
        <begin position="323"/>
        <end position="345"/>
    </location>
</feature>
<dbReference type="Gene3D" id="3.30.70.270">
    <property type="match status" value="1"/>
</dbReference>
<dbReference type="InterPro" id="IPR054327">
    <property type="entry name" value="His-kinase-like_sensor"/>
</dbReference>
<keyword evidence="3" id="KW-1133">Transmembrane helix</keyword>
<dbReference type="NCBIfam" id="TIGR00254">
    <property type="entry name" value="GGDEF"/>
    <property type="match status" value="1"/>
</dbReference>
<dbReference type="PANTHER" id="PTHR45138">
    <property type="entry name" value="REGULATORY COMPONENTS OF SENSORY TRANSDUCTION SYSTEM"/>
    <property type="match status" value="1"/>
</dbReference>
<evidence type="ECO:0000256" key="3">
    <source>
        <dbReference type="SAM" id="Phobius"/>
    </source>
</evidence>
<dbReference type="InterPro" id="IPR000160">
    <property type="entry name" value="GGDEF_dom"/>
</dbReference>
<dbReference type="InterPro" id="IPR029787">
    <property type="entry name" value="Nucleotide_cyclase"/>
</dbReference>
<reference evidence="5 6" key="1">
    <citation type="journal article" date="2023" name="Microorganisms">
        <title>Thiorhodovibrio frisius and Trv. litoralis spp. nov., Two Novel Members from a Clade of Fastidious Purple Sulfur Bacteria That Exhibit Unique Red-Shifted Light-Harvesting Capabilities.</title>
        <authorList>
            <person name="Methner A."/>
            <person name="Kuzyk S.B."/>
            <person name="Petersen J."/>
            <person name="Bauer S."/>
            <person name="Brinkmann H."/>
            <person name="Sichau K."/>
            <person name="Wanner G."/>
            <person name="Wolf J."/>
            <person name="Neumann-Schaal M."/>
            <person name="Henke P."/>
            <person name="Tank M."/>
            <person name="Sproer C."/>
            <person name="Bunk B."/>
            <person name="Overmann J."/>
        </authorList>
    </citation>
    <scope>NUCLEOTIDE SEQUENCE [LARGE SCALE GENOMIC DNA]</scope>
    <source>
        <strain evidence="5 6">DSM 6702</strain>
    </source>
</reference>
<accession>A0ABZ0S3H8</accession>
<evidence type="ECO:0000256" key="1">
    <source>
        <dbReference type="ARBA" id="ARBA00012528"/>
    </source>
</evidence>
<dbReference type="PROSITE" id="PS50887">
    <property type="entry name" value="GGDEF"/>
    <property type="match status" value="1"/>
</dbReference>
<dbReference type="InterPro" id="IPR043128">
    <property type="entry name" value="Rev_trsase/Diguanyl_cyclase"/>
</dbReference>
<dbReference type="EMBL" id="CP121472">
    <property type="protein sequence ID" value="WPL15199.1"/>
    <property type="molecule type" value="Genomic_DNA"/>
</dbReference>
<dbReference type="Pfam" id="PF00990">
    <property type="entry name" value="GGDEF"/>
    <property type="match status" value="1"/>
</dbReference>
<proteinExistence type="predicted"/>
<dbReference type="SMART" id="SM00267">
    <property type="entry name" value="GGDEF"/>
    <property type="match status" value="1"/>
</dbReference>
<feature type="transmembrane region" description="Helical" evidence="3">
    <location>
        <begin position="42"/>
        <end position="62"/>
    </location>
</feature>
<protein>
    <recommendedName>
        <fullName evidence="1">diguanylate cyclase</fullName>
        <ecNumber evidence="1">2.7.7.65</ecNumber>
    </recommendedName>
</protein>
<evidence type="ECO:0000256" key="2">
    <source>
        <dbReference type="ARBA" id="ARBA00034247"/>
    </source>
</evidence>
<dbReference type="CDD" id="cd12915">
    <property type="entry name" value="PDC2_DGC_like"/>
    <property type="match status" value="1"/>
</dbReference>
<keyword evidence="3" id="KW-0472">Membrane</keyword>
<dbReference type="EC" id="2.7.7.65" evidence="1"/>
<keyword evidence="3" id="KW-0812">Transmembrane</keyword>
<keyword evidence="6" id="KW-1185">Reference proteome</keyword>
<name>A0ABZ0S3H8_9GAMM</name>
<evidence type="ECO:0000313" key="6">
    <source>
        <dbReference type="Proteomes" id="UP001432180"/>
    </source>
</evidence>
<dbReference type="InterPro" id="IPR050469">
    <property type="entry name" value="Diguanylate_Cyclase"/>
</dbReference>
<comment type="catalytic activity">
    <reaction evidence="2">
        <text>2 GTP = 3',3'-c-di-GMP + 2 diphosphate</text>
        <dbReference type="Rhea" id="RHEA:24898"/>
        <dbReference type="ChEBI" id="CHEBI:33019"/>
        <dbReference type="ChEBI" id="CHEBI:37565"/>
        <dbReference type="ChEBI" id="CHEBI:58805"/>
        <dbReference type="EC" id="2.7.7.65"/>
    </reaction>
</comment>
<dbReference type="PANTHER" id="PTHR45138:SF9">
    <property type="entry name" value="DIGUANYLATE CYCLASE DGCM-RELATED"/>
    <property type="match status" value="1"/>
</dbReference>